<feature type="transmembrane region" description="Helical" evidence="5">
    <location>
        <begin position="6"/>
        <end position="26"/>
    </location>
</feature>
<dbReference type="RefSeq" id="WP_093410026.1">
    <property type="nucleotide sequence ID" value="NZ_FOVL01000015.1"/>
</dbReference>
<name>A0A1I5BJ54_9FLAO</name>
<evidence type="ECO:0000256" key="2">
    <source>
        <dbReference type="ARBA" id="ARBA00022692"/>
    </source>
</evidence>
<comment type="subcellular location">
    <subcellularLocation>
        <location evidence="1">Membrane</location>
        <topology evidence="1">Multi-pass membrane protein</topology>
    </subcellularLocation>
</comment>
<gene>
    <name evidence="7" type="ORF">SAMN05660413_02414</name>
</gene>
<feature type="transmembrane region" description="Helical" evidence="5">
    <location>
        <begin position="59"/>
        <end position="79"/>
    </location>
</feature>
<evidence type="ECO:0000256" key="4">
    <source>
        <dbReference type="ARBA" id="ARBA00023136"/>
    </source>
</evidence>
<evidence type="ECO:0000256" key="5">
    <source>
        <dbReference type="SAM" id="Phobius"/>
    </source>
</evidence>
<dbReference type="PANTHER" id="PTHR43021">
    <property type="entry name" value="NA(+)/H(+) ANTIPORTER-RELATED"/>
    <property type="match status" value="1"/>
</dbReference>
<evidence type="ECO:0000259" key="6">
    <source>
        <dbReference type="Pfam" id="PF00999"/>
    </source>
</evidence>
<feature type="transmembrane region" description="Helical" evidence="5">
    <location>
        <begin position="228"/>
        <end position="261"/>
    </location>
</feature>
<dbReference type="Proteomes" id="UP000199153">
    <property type="component" value="Unassembled WGS sequence"/>
</dbReference>
<reference evidence="7 8" key="1">
    <citation type="submission" date="2016-10" db="EMBL/GenBank/DDBJ databases">
        <authorList>
            <person name="de Groot N.N."/>
        </authorList>
    </citation>
    <scope>NUCLEOTIDE SEQUENCE [LARGE SCALE GENOMIC DNA]</scope>
    <source>
        <strain evidence="7 8">DSM 17794</strain>
    </source>
</reference>
<proteinExistence type="predicted"/>
<dbReference type="PANTHER" id="PTHR43021:SF2">
    <property type="entry name" value="CATION_H+ EXCHANGER DOMAIN-CONTAINING PROTEIN"/>
    <property type="match status" value="1"/>
</dbReference>
<dbReference type="InterPro" id="IPR006153">
    <property type="entry name" value="Cation/H_exchanger_TM"/>
</dbReference>
<dbReference type="OrthoDB" id="9793589at2"/>
<evidence type="ECO:0000256" key="1">
    <source>
        <dbReference type="ARBA" id="ARBA00004141"/>
    </source>
</evidence>
<keyword evidence="4 5" id="KW-0472">Membrane</keyword>
<dbReference type="InterPro" id="IPR038770">
    <property type="entry name" value="Na+/solute_symporter_sf"/>
</dbReference>
<feature type="transmembrane region" description="Helical" evidence="5">
    <location>
        <begin position="335"/>
        <end position="354"/>
    </location>
</feature>
<organism evidence="7 8">
    <name type="scientific">Salegentibacter flavus</name>
    <dbReference type="NCBI Taxonomy" id="287099"/>
    <lineage>
        <taxon>Bacteria</taxon>
        <taxon>Pseudomonadati</taxon>
        <taxon>Bacteroidota</taxon>
        <taxon>Flavobacteriia</taxon>
        <taxon>Flavobacteriales</taxon>
        <taxon>Flavobacteriaceae</taxon>
        <taxon>Salegentibacter</taxon>
    </lineage>
</organism>
<keyword evidence="2 5" id="KW-0812">Transmembrane</keyword>
<feature type="transmembrane region" description="Helical" evidence="5">
    <location>
        <begin position="91"/>
        <end position="113"/>
    </location>
</feature>
<protein>
    <submittedName>
        <fullName evidence="7">Kef-type K+ transport system, membrane component KefB</fullName>
    </submittedName>
</protein>
<feature type="transmembrane region" description="Helical" evidence="5">
    <location>
        <begin position="125"/>
        <end position="147"/>
    </location>
</feature>
<feature type="transmembrane region" description="Helical" evidence="5">
    <location>
        <begin position="281"/>
        <end position="314"/>
    </location>
</feature>
<dbReference type="GO" id="GO:0015297">
    <property type="term" value="F:antiporter activity"/>
    <property type="evidence" value="ECO:0007669"/>
    <property type="project" value="InterPro"/>
</dbReference>
<feature type="transmembrane region" description="Helical" evidence="5">
    <location>
        <begin position="159"/>
        <end position="178"/>
    </location>
</feature>
<sequence length="400" mass="42775">MYENFSPIIILGVLLSVGSLAGLLAEKVNLPRVVAYILIGAIFSPSILGDILHFSTASWSPFLTNIALAIIAYIIGSEVDIQSLKKQKNTIMAAVLGQSLGAIIFVALGLWILGSAFGFLKEIDFTLALIIGTIATATAPAASLGIIEEYGAKGKMTNTLLGVIAIDDAIGVILFTLVLGTVTEGGFSSSLMEGLKEIGGALLLGSIFGVLLGYLGNRLKKEELRLVTILGFILLVLGLSELFAFSMLLSCMSLGFVSVMFYPKKHAEWILPLKHIEELVFIFFFTLAGTHFELQIMFSSALLVFTYVILRIAGKYTGSYIGMLVGGAAEQPRRLLGLCLFPQAGVAIGLAIRASDQPGMQEIAPLLLNIILGSTIIFELTAPFFTRFALKKAGEIEGNK</sequence>
<keyword evidence="3 5" id="KW-1133">Transmembrane helix</keyword>
<dbReference type="EMBL" id="FOVL01000015">
    <property type="protein sequence ID" value="SFN74743.1"/>
    <property type="molecule type" value="Genomic_DNA"/>
</dbReference>
<evidence type="ECO:0000313" key="8">
    <source>
        <dbReference type="Proteomes" id="UP000199153"/>
    </source>
</evidence>
<dbReference type="Gene3D" id="1.20.1530.20">
    <property type="match status" value="1"/>
</dbReference>
<feature type="transmembrane region" description="Helical" evidence="5">
    <location>
        <begin position="366"/>
        <end position="390"/>
    </location>
</feature>
<dbReference type="Pfam" id="PF00999">
    <property type="entry name" value="Na_H_Exchanger"/>
    <property type="match status" value="1"/>
</dbReference>
<dbReference type="GO" id="GO:1902600">
    <property type="term" value="P:proton transmembrane transport"/>
    <property type="evidence" value="ECO:0007669"/>
    <property type="project" value="InterPro"/>
</dbReference>
<dbReference type="AlphaFoldDB" id="A0A1I5BJ54"/>
<feature type="domain" description="Cation/H+ exchanger transmembrane" evidence="6">
    <location>
        <begin position="19"/>
        <end position="383"/>
    </location>
</feature>
<evidence type="ECO:0000256" key="3">
    <source>
        <dbReference type="ARBA" id="ARBA00022989"/>
    </source>
</evidence>
<dbReference type="STRING" id="287099.SAMN05660413_02414"/>
<keyword evidence="8" id="KW-1185">Reference proteome</keyword>
<accession>A0A1I5BJ54</accession>
<feature type="transmembrane region" description="Helical" evidence="5">
    <location>
        <begin position="33"/>
        <end position="53"/>
    </location>
</feature>
<dbReference type="GO" id="GO:0016020">
    <property type="term" value="C:membrane"/>
    <property type="evidence" value="ECO:0007669"/>
    <property type="project" value="UniProtKB-SubCell"/>
</dbReference>
<evidence type="ECO:0000313" key="7">
    <source>
        <dbReference type="EMBL" id="SFN74743.1"/>
    </source>
</evidence>
<feature type="transmembrane region" description="Helical" evidence="5">
    <location>
        <begin position="198"/>
        <end position="216"/>
    </location>
</feature>